<gene>
    <name evidence="2" type="ORF">CWM47_20100</name>
</gene>
<dbReference type="RefSeq" id="WP_100989989.1">
    <property type="nucleotide sequence ID" value="NZ_CP025096.1"/>
</dbReference>
<feature type="signal peptide" evidence="1">
    <location>
        <begin position="1"/>
        <end position="20"/>
    </location>
</feature>
<feature type="chain" id="PRO_5014707343" description="Lipocalin-like domain-containing protein" evidence="1">
    <location>
        <begin position="21"/>
        <end position="149"/>
    </location>
</feature>
<dbReference type="KEGG" id="spir:CWM47_20100"/>
<name>A0A2K8Z205_9BACT</name>
<organism evidence="2 3">
    <name type="scientific">Spirosoma pollinicola</name>
    <dbReference type="NCBI Taxonomy" id="2057025"/>
    <lineage>
        <taxon>Bacteria</taxon>
        <taxon>Pseudomonadati</taxon>
        <taxon>Bacteroidota</taxon>
        <taxon>Cytophagia</taxon>
        <taxon>Cytophagales</taxon>
        <taxon>Cytophagaceae</taxon>
        <taxon>Spirosoma</taxon>
    </lineage>
</organism>
<evidence type="ECO:0000313" key="3">
    <source>
        <dbReference type="Proteomes" id="UP000232883"/>
    </source>
</evidence>
<protein>
    <recommendedName>
        <fullName evidence="4">Lipocalin-like domain-containing protein</fullName>
    </recommendedName>
</protein>
<proteinExistence type="predicted"/>
<sequence>MIKSNWLTGLSLLMIGSFLACTRNTLSLPEPALSLAGTYQGKPNNTPFLINGETVDIQILPVAIDSVEVVMRGYVNGQQTDSLVYARDLVKQEFQTTALSKGCISYRIDLNTGKETNQLTMTCSEVNTLIYTFVPAGQTVGTRIRFKKS</sequence>
<dbReference type="AlphaFoldDB" id="A0A2K8Z205"/>
<evidence type="ECO:0008006" key="4">
    <source>
        <dbReference type="Google" id="ProtNLM"/>
    </source>
</evidence>
<dbReference type="Proteomes" id="UP000232883">
    <property type="component" value="Chromosome"/>
</dbReference>
<dbReference type="PROSITE" id="PS51257">
    <property type="entry name" value="PROKAR_LIPOPROTEIN"/>
    <property type="match status" value="1"/>
</dbReference>
<keyword evidence="1" id="KW-0732">Signal</keyword>
<evidence type="ECO:0000313" key="2">
    <source>
        <dbReference type="EMBL" id="AUD03922.1"/>
    </source>
</evidence>
<evidence type="ECO:0000256" key="1">
    <source>
        <dbReference type="SAM" id="SignalP"/>
    </source>
</evidence>
<dbReference type="OrthoDB" id="964710at2"/>
<reference evidence="2 3" key="1">
    <citation type="submission" date="2017-11" db="EMBL/GenBank/DDBJ databases">
        <title>Taxonomic description and genome sequences of Spirosoma HA7 sp. nov., isolated from pollen microhabitat of Corylus avellana.</title>
        <authorList>
            <person name="Ambika Manirajan B."/>
            <person name="Suarez C."/>
            <person name="Ratering S."/>
            <person name="Geissler-Plaum R."/>
            <person name="Cardinale M."/>
            <person name="Sylvia S."/>
        </authorList>
    </citation>
    <scope>NUCLEOTIDE SEQUENCE [LARGE SCALE GENOMIC DNA]</scope>
    <source>
        <strain evidence="2 3">HA7</strain>
    </source>
</reference>
<dbReference type="EMBL" id="CP025096">
    <property type="protein sequence ID" value="AUD03922.1"/>
    <property type="molecule type" value="Genomic_DNA"/>
</dbReference>
<accession>A0A2K8Z205</accession>
<keyword evidence="3" id="KW-1185">Reference proteome</keyword>